<comment type="subcellular location">
    <subcellularLocation>
        <location evidence="1">Membrane</location>
        <topology evidence="1">Single-pass membrane protein</topology>
    </subcellularLocation>
</comment>
<evidence type="ECO:0000256" key="1">
    <source>
        <dbReference type="ARBA" id="ARBA00004167"/>
    </source>
</evidence>
<dbReference type="InterPro" id="IPR016187">
    <property type="entry name" value="CTDL_fold"/>
</dbReference>
<keyword evidence="3" id="KW-1015">Disulfide bond</keyword>
<dbReference type="InterPro" id="IPR016186">
    <property type="entry name" value="C-type_lectin-like/link_sf"/>
</dbReference>
<keyword evidence="6" id="KW-0812">Transmembrane</keyword>
<dbReference type="CDD" id="cd03593">
    <property type="entry name" value="CLECT_NK_receptors_like"/>
    <property type="match status" value="1"/>
</dbReference>
<accession>B8A5W1</accession>
<dbReference type="SUPFAM" id="SSF56436">
    <property type="entry name" value="C-type lectin-like"/>
    <property type="match status" value="1"/>
</dbReference>
<dbReference type="FunCoup" id="B8A5W1">
    <property type="interactions" value="13"/>
</dbReference>
<reference evidence="8" key="1">
    <citation type="journal article" date="2013" name="Nature">
        <title>The zebrafish reference genome sequence and its relationship to the human genome.</title>
        <authorList>
            <consortium name="Genome Reference Consortium Zebrafish"/>
            <person name="Howe K."/>
            <person name="Clark M.D."/>
            <person name="Torroja C.F."/>
            <person name="Torrance J."/>
            <person name="Berthelot C."/>
            <person name="Muffato M."/>
            <person name="Collins J.E."/>
            <person name="Humphray S."/>
            <person name="McLaren K."/>
            <person name="Matthews L."/>
            <person name="McLaren S."/>
            <person name="Sealy I."/>
            <person name="Caccamo M."/>
            <person name="Churcher C."/>
            <person name="Scott C."/>
            <person name="Barrett J.C."/>
            <person name="Koch R."/>
            <person name="Rauch G.J."/>
            <person name="White S."/>
            <person name="Chow W."/>
            <person name="Kilian B."/>
            <person name="Quintais L.T."/>
            <person name="Guerra-Assuncao J.A."/>
            <person name="Zhou Y."/>
            <person name="Gu Y."/>
            <person name="Yen J."/>
            <person name="Vogel J.H."/>
            <person name="Eyre T."/>
            <person name="Redmond S."/>
            <person name="Banerjee R."/>
            <person name="Chi J."/>
            <person name="Fu B."/>
            <person name="Langley E."/>
            <person name="Maguire S.F."/>
            <person name="Laird G.K."/>
            <person name="Lloyd D."/>
            <person name="Kenyon E."/>
            <person name="Donaldson S."/>
            <person name="Sehra H."/>
            <person name="Almeida-King J."/>
            <person name="Loveland J."/>
            <person name="Trevanion S."/>
            <person name="Jones M."/>
            <person name="Quail M."/>
            <person name="Willey D."/>
            <person name="Hunt A."/>
            <person name="Burton J."/>
            <person name="Sims S."/>
            <person name="McLay K."/>
            <person name="Plumb B."/>
            <person name="Davis J."/>
            <person name="Clee C."/>
            <person name="Oliver K."/>
            <person name="Clark R."/>
            <person name="Riddle C."/>
            <person name="Elliot D."/>
            <person name="Eliott D."/>
            <person name="Threadgold G."/>
            <person name="Harden G."/>
            <person name="Ware D."/>
            <person name="Begum S."/>
            <person name="Mortimore B."/>
            <person name="Mortimer B."/>
            <person name="Kerry G."/>
            <person name="Heath P."/>
            <person name="Phillimore B."/>
            <person name="Tracey A."/>
            <person name="Corby N."/>
            <person name="Dunn M."/>
            <person name="Johnson C."/>
            <person name="Wood J."/>
            <person name="Clark S."/>
            <person name="Pelan S."/>
            <person name="Griffiths G."/>
            <person name="Smith M."/>
            <person name="Glithero R."/>
            <person name="Howden P."/>
            <person name="Barker N."/>
            <person name="Lloyd C."/>
            <person name="Stevens C."/>
            <person name="Harley J."/>
            <person name="Holt K."/>
            <person name="Panagiotidis G."/>
            <person name="Lovell J."/>
            <person name="Beasley H."/>
            <person name="Henderson C."/>
            <person name="Gordon D."/>
            <person name="Auger K."/>
            <person name="Wright D."/>
            <person name="Collins J."/>
            <person name="Raisen C."/>
            <person name="Dyer L."/>
            <person name="Leung K."/>
            <person name="Robertson L."/>
            <person name="Ambridge K."/>
            <person name="Leongamornlert D."/>
            <person name="McGuire S."/>
            <person name="Gilderthorp R."/>
            <person name="Griffiths C."/>
            <person name="Manthravadi D."/>
            <person name="Nichol S."/>
            <person name="Barker G."/>
            <person name="Whitehead S."/>
            <person name="Kay M."/>
            <person name="Brown J."/>
            <person name="Murnane C."/>
            <person name="Gray E."/>
            <person name="Humphries M."/>
            <person name="Sycamore N."/>
            <person name="Barker D."/>
            <person name="Saunders D."/>
            <person name="Wallis J."/>
            <person name="Babbage A."/>
            <person name="Hammond S."/>
            <person name="Mashreghi-Mohammadi M."/>
            <person name="Barr L."/>
            <person name="Martin S."/>
            <person name="Wray P."/>
            <person name="Ellington A."/>
            <person name="Matthews N."/>
            <person name="Ellwood M."/>
            <person name="Woodmansey R."/>
            <person name="Clark G."/>
            <person name="Cooper J."/>
            <person name="Cooper J."/>
            <person name="Tromans A."/>
            <person name="Grafham D."/>
            <person name="Skuce C."/>
            <person name="Pandian R."/>
            <person name="Andrews R."/>
            <person name="Harrison E."/>
            <person name="Kimberley A."/>
            <person name="Garnett J."/>
            <person name="Fosker N."/>
            <person name="Hall R."/>
            <person name="Garner P."/>
            <person name="Kelly D."/>
            <person name="Bird C."/>
            <person name="Palmer S."/>
            <person name="Gehring I."/>
            <person name="Berger A."/>
            <person name="Dooley C.M."/>
            <person name="Ersan-Urun Z."/>
            <person name="Eser C."/>
            <person name="Geiger H."/>
            <person name="Geisler M."/>
            <person name="Karotki L."/>
            <person name="Kirn A."/>
            <person name="Konantz J."/>
            <person name="Konantz M."/>
            <person name="Oberlander M."/>
            <person name="Rudolph-Geiger S."/>
            <person name="Teucke M."/>
            <person name="Lanz C."/>
            <person name="Raddatz G."/>
            <person name="Osoegawa K."/>
            <person name="Zhu B."/>
            <person name="Rapp A."/>
            <person name="Widaa S."/>
            <person name="Langford C."/>
            <person name="Yang F."/>
            <person name="Schuster S.C."/>
            <person name="Carter N.P."/>
            <person name="Harrow J."/>
            <person name="Ning Z."/>
            <person name="Herrero J."/>
            <person name="Searle S.M."/>
            <person name="Enright A."/>
            <person name="Geisler R."/>
            <person name="Plasterk R.H."/>
            <person name="Lee C."/>
            <person name="Westerfield M."/>
            <person name="de Jong P.J."/>
            <person name="Zon L.I."/>
            <person name="Postlethwait J.H."/>
            <person name="Nusslein-Volhard C."/>
            <person name="Hubbard T.J."/>
            <person name="Roest Crollius H."/>
            <person name="Rogers J."/>
            <person name="Stemple D.L."/>
        </authorList>
    </citation>
    <scope>NUCLEOTIDE SEQUENCE [LARGE SCALE GENOMIC DNA]</scope>
    <source>
        <strain evidence="8">Tuebingen</strain>
    </source>
</reference>
<feature type="domain" description="C-type lectin" evidence="7">
    <location>
        <begin position="145"/>
        <end position="249"/>
    </location>
</feature>
<dbReference type="SMART" id="SM00034">
    <property type="entry name" value="CLECT"/>
    <property type="match status" value="1"/>
</dbReference>
<dbReference type="InterPro" id="IPR033992">
    <property type="entry name" value="NKR-like_CTLD"/>
</dbReference>
<evidence type="ECO:0000256" key="6">
    <source>
        <dbReference type="SAM" id="Phobius"/>
    </source>
</evidence>
<proteinExistence type="predicted"/>
<dbReference type="ZFIN" id="ZDB-GENE-081104-158">
    <property type="gene designation" value="si:ch211-193e13.5"/>
</dbReference>
<dbReference type="HOGENOM" id="CLU_049894_7_0_1"/>
<reference evidence="8" key="2">
    <citation type="submission" date="2013-08" db="UniProtKB">
        <authorList>
            <consortium name="Ensembl"/>
        </authorList>
    </citation>
    <scope>IDENTIFICATION</scope>
    <source>
        <strain evidence="8">Tuebingen</strain>
    </source>
</reference>
<dbReference type="Gene3D" id="3.10.100.10">
    <property type="entry name" value="Mannose-Binding Protein A, subunit A"/>
    <property type="match status" value="1"/>
</dbReference>
<keyword evidence="4" id="KW-0325">Glycoprotein</keyword>
<evidence type="ECO:0000313" key="9">
    <source>
        <dbReference type="ZFIN" id="ZDB-GENE-081104-158"/>
    </source>
</evidence>
<sequence length="257" mass="30400">MTDSAIPEAVYENFNTEGHLYLKTLAQKHQPPQITGSVSVKSRKQRAVEVCVCLLCALLLTAVIVLCVFFIIQRKHLLTHISKLIEEQEEILTNITKLNEEREETITNITNLIEERQQIKNKIDELQLGFYEQDQLSDNFKWIYYNFSFYYISSEKKSWEDSRRDCQQRNADLAIIKSPEEKKCLLKVAASDFYWIGLTKKHYRQWNWVDGSLLTDWYFNRHSHYYCAMITSAGWREKSCANLNKWICKRTVLKITH</sequence>
<evidence type="ECO:0000256" key="3">
    <source>
        <dbReference type="ARBA" id="ARBA00023157"/>
    </source>
</evidence>
<dbReference type="GO" id="GO:0016020">
    <property type="term" value="C:membrane"/>
    <property type="evidence" value="ECO:0007669"/>
    <property type="project" value="UniProtKB-SubCell"/>
</dbReference>
<dbReference type="PeptideAtlas" id="B8A5W1"/>
<protein>
    <submittedName>
        <fullName evidence="8">Si:ch211-193e13.5</fullName>
    </submittedName>
</protein>
<feature type="coiled-coil region" evidence="5">
    <location>
        <begin position="81"/>
        <end position="129"/>
    </location>
</feature>
<evidence type="ECO:0000256" key="5">
    <source>
        <dbReference type="SAM" id="Coils"/>
    </source>
</evidence>
<dbReference type="eggNOG" id="KOG4297">
    <property type="taxonomic scope" value="Eukaryota"/>
</dbReference>
<dbReference type="InterPro" id="IPR001304">
    <property type="entry name" value="C-type_lectin-like"/>
</dbReference>
<dbReference type="PROSITE" id="PS50041">
    <property type="entry name" value="C_TYPE_LECTIN_2"/>
    <property type="match status" value="1"/>
</dbReference>
<dbReference type="AlphaFoldDB" id="B8A5W1"/>
<keyword evidence="5" id="KW-0175">Coiled coil</keyword>
<gene>
    <name evidence="8 9" type="primary">si:ch211-193e13.5</name>
</gene>
<dbReference type="Bgee" id="ENSDARG00000052656">
    <property type="expression patterns" value="Expressed in granulocyte and 11 other cell types or tissues"/>
</dbReference>
<dbReference type="GO" id="GO:0030246">
    <property type="term" value="F:carbohydrate binding"/>
    <property type="evidence" value="ECO:0007669"/>
    <property type="project" value="UniProtKB-KW"/>
</dbReference>
<dbReference type="GeneTree" id="ENSGT00940000167252"/>
<accession>A0A8M3BCV1</accession>
<dbReference type="Pfam" id="PF00059">
    <property type="entry name" value="Lectin_C"/>
    <property type="match status" value="1"/>
</dbReference>
<dbReference type="PANTHER" id="PTHR46490:SF6">
    <property type="entry name" value="ASIALOGLYCOPROTEIN RECEPTOR 1-LIKE-RELATED"/>
    <property type="match status" value="1"/>
</dbReference>
<dbReference type="OrthoDB" id="6345871at2759"/>
<evidence type="ECO:0000256" key="2">
    <source>
        <dbReference type="ARBA" id="ARBA00022734"/>
    </source>
</evidence>
<evidence type="ECO:0000259" key="7">
    <source>
        <dbReference type="PROSITE" id="PS50041"/>
    </source>
</evidence>
<dbReference type="InterPro" id="IPR052309">
    <property type="entry name" value="C-type_Lectin_Domain_Fam1"/>
</dbReference>
<dbReference type="OMA" id="CAMITSA"/>
<evidence type="ECO:0000313" key="8">
    <source>
        <dbReference type="Ensembl" id="ENSDARP00000117607"/>
    </source>
</evidence>
<dbReference type="Ensembl" id="ENSDART00000141147.2">
    <property type="protein sequence ID" value="ENSDARP00000117607.1"/>
    <property type="gene ID" value="ENSDARG00000052656.6"/>
</dbReference>
<organism evidence="8">
    <name type="scientific">Danio rerio</name>
    <name type="common">Zebrafish</name>
    <name type="synonym">Brachydanio rerio</name>
    <dbReference type="NCBI Taxonomy" id="7955"/>
    <lineage>
        <taxon>Eukaryota</taxon>
        <taxon>Metazoa</taxon>
        <taxon>Chordata</taxon>
        <taxon>Craniata</taxon>
        <taxon>Vertebrata</taxon>
        <taxon>Euteleostomi</taxon>
        <taxon>Actinopterygii</taxon>
        <taxon>Neopterygii</taxon>
        <taxon>Teleostei</taxon>
        <taxon>Ostariophysi</taxon>
        <taxon>Cypriniformes</taxon>
        <taxon>Danionidae</taxon>
        <taxon>Danioninae</taxon>
        <taxon>Danio</taxon>
    </lineage>
</organism>
<feature type="transmembrane region" description="Helical" evidence="6">
    <location>
        <begin position="50"/>
        <end position="72"/>
    </location>
</feature>
<evidence type="ECO:0000256" key="4">
    <source>
        <dbReference type="ARBA" id="ARBA00023180"/>
    </source>
</evidence>
<keyword evidence="2" id="KW-0430">Lectin</keyword>
<dbReference type="PaxDb" id="7955-ENSDARP00000117607"/>
<dbReference type="SMR" id="B8A5W1"/>
<dbReference type="PhylomeDB" id="B8A5W1"/>
<keyword evidence="6" id="KW-1133">Transmembrane helix</keyword>
<dbReference type="STRING" id="7955.ENSDARP00000117607"/>
<name>B8A5W1_DANRE</name>
<keyword evidence="6" id="KW-0472">Membrane</keyword>
<dbReference type="PANTHER" id="PTHR46490">
    <property type="entry name" value="C-TYPE LECTIN DOMAIN FAMILY 12 MEMBER A-RELATED"/>
    <property type="match status" value="1"/>
</dbReference>
<dbReference type="EMBL" id="BX682234">
    <property type="status" value="NOT_ANNOTATED_CDS"/>
    <property type="molecule type" value="Genomic_DNA"/>
</dbReference>